<comment type="caution">
    <text evidence="2">The sequence shown here is derived from an EMBL/GenBank/DDBJ whole genome shotgun (WGS) entry which is preliminary data.</text>
</comment>
<sequence length="446" mass="51833">MFGVFAIKKEERLLAFAMLFVFIVYSALLISGHFGVYTMGAKGGFYSLFTKNFRMSGYDNWSWITISGMRVHFETIRHPLFLTLLYPFYWLNHWLIEAVGVNFAVFFMALIILFSDFYAVVFSYRIFREVLDMKVKDANLLTLLLFSFGHILLPTMVPDHFAISLMLLLLTLYLVGKRQKEGRLLAVWENFLLVFFTAGMATSNVVKTFLAGLFTNGKHFFSWKNLIIGIALPLLLLLGIQQLQYQAIEIPQKEVTKKILKNKKEKDPKKLIAHQRARSQWLRSHTGMAASSEGIGKLMDVTTSRQKTLVENFFGEPIQLHQEYLLKDVSWDRPIFVNYSWIANYVIEGIIVLLFLGGMLVGWRYKFMRMLFLWFMCDFTLHVIMGFAINEVYIMTAGWAFIIPISIAYLLRGLSETPRQWLRVFLVALTGWLWIYNGGQIIYYLI</sequence>
<feature type="transmembrane region" description="Helical" evidence="1">
    <location>
        <begin position="12"/>
        <end position="36"/>
    </location>
</feature>
<reference evidence="2 3" key="1">
    <citation type="submission" date="2014-07" db="EMBL/GenBank/DDBJ databases">
        <authorList>
            <person name="McCorrison J."/>
            <person name="Sanka R."/>
            <person name="Torralba M."/>
            <person name="Gillis M."/>
            <person name="Haft D.H."/>
            <person name="Methe B."/>
            <person name="Sutton G."/>
            <person name="Nelson K.E."/>
        </authorList>
    </citation>
    <scope>NUCLEOTIDE SEQUENCE [LARGE SCALE GENOMIC DNA]</scope>
    <source>
        <strain evidence="2 3">DNF00882</strain>
    </source>
</reference>
<feature type="transmembrane region" description="Helical" evidence="1">
    <location>
        <begin position="103"/>
        <end position="126"/>
    </location>
</feature>
<evidence type="ECO:0000313" key="2">
    <source>
        <dbReference type="EMBL" id="KGF46676.1"/>
    </source>
</evidence>
<dbReference type="Proteomes" id="UP000029538">
    <property type="component" value="Unassembled WGS sequence"/>
</dbReference>
<gene>
    <name evidence="2" type="ORF">HMPREF0654_10955</name>
</gene>
<keyword evidence="1" id="KW-0472">Membrane</keyword>
<evidence type="ECO:0000313" key="3">
    <source>
        <dbReference type="Proteomes" id="UP000029538"/>
    </source>
</evidence>
<name>A0A096AJA4_9BACT</name>
<feature type="transmembrane region" description="Helical" evidence="1">
    <location>
        <begin position="342"/>
        <end position="361"/>
    </location>
</feature>
<dbReference type="AlphaFoldDB" id="A0A096AJA4"/>
<proteinExistence type="predicted"/>
<dbReference type="Pfam" id="PF19558">
    <property type="entry name" value="DUF6080"/>
    <property type="match status" value="1"/>
</dbReference>
<organism evidence="2 3">
    <name type="scientific">Prevotella disiens DNF00882</name>
    <dbReference type="NCBI Taxonomy" id="1401075"/>
    <lineage>
        <taxon>Bacteria</taxon>
        <taxon>Pseudomonadati</taxon>
        <taxon>Bacteroidota</taxon>
        <taxon>Bacteroidia</taxon>
        <taxon>Bacteroidales</taxon>
        <taxon>Prevotellaceae</taxon>
        <taxon>Prevotella</taxon>
    </lineage>
</organism>
<protein>
    <submittedName>
        <fullName evidence="2">Membrane protein</fullName>
    </submittedName>
</protein>
<feature type="transmembrane region" description="Helical" evidence="1">
    <location>
        <begin position="424"/>
        <end position="445"/>
    </location>
</feature>
<accession>A0A096AJA4</accession>
<feature type="transmembrane region" description="Helical" evidence="1">
    <location>
        <begin position="188"/>
        <end position="214"/>
    </location>
</feature>
<feature type="transmembrane region" description="Helical" evidence="1">
    <location>
        <begin position="220"/>
        <end position="240"/>
    </location>
</feature>
<feature type="transmembrane region" description="Helical" evidence="1">
    <location>
        <begin position="367"/>
        <end position="385"/>
    </location>
</feature>
<dbReference type="InterPro" id="IPR045726">
    <property type="entry name" value="DUF6080"/>
</dbReference>
<feature type="transmembrane region" description="Helical" evidence="1">
    <location>
        <begin position="392"/>
        <end position="412"/>
    </location>
</feature>
<keyword evidence="1" id="KW-1133">Transmembrane helix</keyword>
<feature type="transmembrane region" description="Helical" evidence="1">
    <location>
        <begin position="138"/>
        <end position="154"/>
    </location>
</feature>
<keyword evidence="1" id="KW-0812">Transmembrane</keyword>
<dbReference type="EMBL" id="JRNR01000131">
    <property type="protein sequence ID" value="KGF46676.1"/>
    <property type="molecule type" value="Genomic_DNA"/>
</dbReference>
<evidence type="ECO:0000256" key="1">
    <source>
        <dbReference type="SAM" id="Phobius"/>
    </source>
</evidence>